<protein>
    <submittedName>
        <fullName evidence="10">Undecaprenyl-phosphate glucose phosphotransferase</fullName>
    </submittedName>
</protein>
<evidence type="ECO:0000256" key="4">
    <source>
        <dbReference type="ARBA" id="ARBA00022692"/>
    </source>
</evidence>
<evidence type="ECO:0000259" key="9">
    <source>
        <dbReference type="Pfam" id="PF02397"/>
    </source>
</evidence>
<comment type="similarity">
    <text evidence="2">Belongs to the bacterial sugar transferase family.</text>
</comment>
<evidence type="ECO:0000256" key="6">
    <source>
        <dbReference type="ARBA" id="ARBA00023136"/>
    </source>
</evidence>
<reference evidence="10 11" key="1">
    <citation type="journal article" date="2011" name="Syst. Appl. Microbiol.">
        <title>Defluviimonas denitrificans gen. nov., sp. nov., and Pararhodobacter aggregans gen. nov., sp. nov., non-phototrophic Rhodobacteraceae from the biofilter of a marine aquaculture.</title>
        <authorList>
            <person name="Foesel B.U."/>
            <person name="Drake H.L."/>
            <person name="Schramm A."/>
        </authorList>
    </citation>
    <scope>NUCLEOTIDE SEQUENCE [LARGE SCALE GENOMIC DNA]</scope>
    <source>
        <strain evidence="10 11">D1-19</strain>
    </source>
</reference>
<sequence length="509" mass="57201">MSETASRKRLFTEANRRRPWTGRARPRLLGGQAQAAAQRLSRPSMKPQVLGYLQFCVDVLTVGLAGRLAFPLVEEAIFSDLQRLEVIWLGALSVALVGRIAGAYGFRCMRSLWRATATALASLIIGLMLLAGLLILAGLPRGMVEAWMLFWFIAAAGFMLTSRVAMELRIAHLVQTGRLEHRIVLVGGGDTLEPLVREIDRERRRGRRLCAFFDERMDDRSPAMVAGHHKAGDVDDLVEFARLAKIDTVIIAIPAASQQRIRELLGRLFVLPVDICVLDDAEIPEFSRKRRSRIGPFKLIEIYKRPIGGFAAVQKRAFDIVLSLIAIALFAPLMLAVGIAVRLESPGPALFRQKRHGYNNKPIEVLKFRSMYTDQCDPTAVKAVRRGDSRVTRVGRFIRRTSIDELPQFFNVLKGDLSMVGPRPHALTARTGDIVYDQITEAYSARHKVKPGVTGWAQISGWRGEMNSPEKIRARIEHDLYYIENWSLWLDLKIVLLTPWSLVTTKNAY</sequence>
<dbReference type="EMBL" id="QDDR01000013">
    <property type="protein sequence ID" value="PVE45588.1"/>
    <property type="molecule type" value="Genomic_DNA"/>
</dbReference>
<gene>
    <name evidence="10" type="ORF">DDE23_20200</name>
</gene>
<evidence type="ECO:0000256" key="2">
    <source>
        <dbReference type="ARBA" id="ARBA00006464"/>
    </source>
</evidence>
<evidence type="ECO:0000256" key="7">
    <source>
        <dbReference type="ARBA" id="ARBA00023169"/>
    </source>
</evidence>
<feature type="transmembrane region" description="Helical" evidence="8">
    <location>
        <begin position="49"/>
        <end position="66"/>
    </location>
</feature>
<feature type="transmembrane region" description="Helical" evidence="8">
    <location>
        <begin position="118"/>
        <end position="140"/>
    </location>
</feature>
<comment type="caution">
    <text evidence="10">The sequence shown here is derived from an EMBL/GenBank/DDBJ whole genome shotgun (WGS) entry which is preliminary data.</text>
</comment>
<evidence type="ECO:0000256" key="5">
    <source>
        <dbReference type="ARBA" id="ARBA00022989"/>
    </source>
</evidence>
<feature type="transmembrane region" description="Helical" evidence="8">
    <location>
        <begin position="146"/>
        <end position="166"/>
    </location>
</feature>
<evidence type="ECO:0000256" key="1">
    <source>
        <dbReference type="ARBA" id="ARBA00004141"/>
    </source>
</evidence>
<dbReference type="PANTHER" id="PTHR30576">
    <property type="entry name" value="COLANIC BIOSYNTHESIS UDP-GLUCOSE LIPID CARRIER TRANSFERASE"/>
    <property type="match status" value="1"/>
</dbReference>
<dbReference type="GO" id="GO:0016020">
    <property type="term" value="C:membrane"/>
    <property type="evidence" value="ECO:0007669"/>
    <property type="project" value="UniProtKB-SubCell"/>
</dbReference>
<accession>A0A2T7ULR7</accession>
<dbReference type="NCBIfam" id="TIGR03023">
    <property type="entry name" value="WcaJ_sugtrans"/>
    <property type="match status" value="1"/>
</dbReference>
<dbReference type="InterPro" id="IPR017475">
    <property type="entry name" value="EPS_sugar_tfrase"/>
</dbReference>
<keyword evidence="5 8" id="KW-1133">Transmembrane helix</keyword>
<dbReference type="InterPro" id="IPR003362">
    <property type="entry name" value="Bact_transf"/>
</dbReference>
<proteinExistence type="inferred from homology"/>
<dbReference type="GO" id="GO:0000271">
    <property type="term" value="P:polysaccharide biosynthetic process"/>
    <property type="evidence" value="ECO:0007669"/>
    <property type="project" value="UniProtKB-KW"/>
</dbReference>
<name>A0A2T7ULR7_9RHOB</name>
<dbReference type="InterPro" id="IPR017473">
    <property type="entry name" value="Undecaprenyl-P_gluc_Ptfrase"/>
</dbReference>
<dbReference type="GO" id="GO:0016780">
    <property type="term" value="F:phosphotransferase activity, for other substituted phosphate groups"/>
    <property type="evidence" value="ECO:0007669"/>
    <property type="project" value="TreeGrafter"/>
</dbReference>
<keyword evidence="4 8" id="KW-0812">Transmembrane</keyword>
<keyword evidence="7" id="KW-0270">Exopolysaccharide synthesis</keyword>
<dbReference type="Gene3D" id="3.40.50.720">
    <property type="entry name" value="NAD(P)-binding Rossmann-like Domain"/>
    <property type="match status" value="1"/>
</dbReference>
<dbReference type="Pfam" id="PF13727">
    <property type="entry name" value="CoA_binding_3"/>
    <property type="match status" value="1"/>
</dbReference>
<dbReference type="Pfam" id="PF02397">
    <property type="entry name" value="Bac_transf"/>
    <property type="match status" value="1"/>
</dbReference>
<evidence type="ECO:0000313" key="10">
    <source>
        <dbReference type="EMBL" id="PVE45588.1"/>
    </source>
</evidence>
<feature type="transmembrane region" description="Helical" evidence="8">
    <location>
        <begin position="86"/>
        <end position="106"/>
    </location>
</feature>
<keyword evidence="6 8" id="KW-0472">Membrane</keyword>
<feature type="domain" description="Bacterial sugar transferase" evidence="9">
    <location>
        <begin position="315"/>
        <end position="503"/>
    </location>
</feature>
<keyword evidence="3 10" id="KW-0808">Transferase</keyword>
<dbReference type="PANTHER" id="PTHR30576:SF0">
    <property type="entry name" value="UNDECAPRENYL-PHOSPHATE N-ACETYLGALACTOSAMINYL 1-PHOSPHATE TRANSFERASE-RELATED"/>
    <property type="match status" value="1"/>
</dbReference>
<evidence type="ECO:0000256" key="3">
    <source>
        <dbReference type="ARBA" id="ARBA00022679"/>
    </source>
</evidence>
<dbReference type="NCBIfam" id="TIGR03025">
    <property type="entry name" value="EPS_sugtrans"/>
    <property type="match status" value="1"/>
</dbReference>
<organism evidence="10 11">
    <name type="scientific">Pararhodobacter aggregans</name>
    <dbReference type="NCBI Taxonomy" id="404875"/>
    <lineage>
        <taxon>Bacteria</taxon>
        <taxon>Pseudomonadati</taxon>
        <taxon>Pseudomonadota</taxon>
        <taxon>Alphaproteobacteria</taxon>
        <taxon>Rhodobacterales</taxon>
        <taxon>Paracoccaceae</taxon>
        <taxon>Pararhodobacter</taxon>
    </lineage>
</organism>
<evidence type="ECO:0000256" key="8">
    <source>
        <dbReference type="SAM" id="Phobius"/>
    </source>
</evidence>
<dbReference type="OrthoDB" id="9808602at2"/>
<feature type="transmembrane region" description="Helical" evidence="8">
    <location>
        <begin position="320"/>
        <end position="341"/>
    </location>
</feature>
<dbReference type="Proteomes" id="UP000244810">
    <property type="component" value="Unassembled WGS sequence"/>
</dbReference>
<evidence type="ECO:0000313" key="11">
    <source>
        <dbReference type="Proteomes" id="UP000244810"/>
    </source>
</evidence>
<dbReference type="AlphaFoldDB" id="A0A2T7ULR7"/>
<comment type="subcellular location">
    <subcellularLocation>
        <location evidence="1">Membrane</location>
        <topology evidence="1">Multi-pass membrane protein</topology>
    </subcellularLocation>
</comment>
<keyword evidence="11" id="KW-1185">Reference proteome</keyword>
<dbReference type="RefSeq" id="WP_107754901.1">
    <property type="nucleotide sequence ID" value="NZ_QBKF01000018.1"/>
</dbReference>